<organism evidence="1 3">
    <name type="scientific">Medicago truncatula</name>
    <name type="common">Barrel medic</name>
    <name type="synonym">Medicago tribuloides</name>
    <dbReference type="NCBI Taxonomy" id="3880"/>
    <lineage>
        <taxon>Eukaryota</taxon>
        <taxon>Viridiplantae</taxon>
        <taxon>Streptophyta</taxon>
        <taxon>Embryophyta</taxon>
        <taxon>Tracheophyta</taxon>
        <taxon>Spermatophyta</taxon>
        <taxon>Magnoliopsida</taxon>
        <taxon>eudicotyledons</taxon>
        <taxon>Gunneridae</taxon>
        <taxon>Pentapetalae</taxon>
        <taxon>rosids</taxon>
        <taxon>fabids</taxon>
        <taxon>Fabales</taxon>
        <taxon>Fabaceae</taxon>
        <taxon>Papilionoideae</taxon>
        <taxon>50 kb inversion clade</taxon>
        <taxon>NPAAA clade</taxon>
        <taxon>Hologalegina</taxon>
        <taxon>IRL clade</taxon>
        <taxon>Trifolieae</taxon>
        <taxon>Medicago</taxon>
    </lineage>
</organism>
<proteinExistence type="predicted"/>
<evidence type="ECO:0000313" key="2">
    <source>
        <dbReference type="EnsemblPlants" id="AES66690"/>
    </source>
</evidence>
<name>G7IJH9_MEDTR</name>
<accession>G7IJH9</accession>
<dbReference type="EnsemblPlants" id="AES66690">
    <property type="protein sequence ID" value="AES66690"/>
    <property type="gene ID" value="MTR_2g077610"/>
</dbReference>
<protein>
    <submittedName>
        <fullName evidence="1 2">Uncharacterized protein</fullName>
    </submittedName>
</protein>
<reference evidence="2" key="3">
    <citation type="submission" date="2015-04" db="UniProtKB">
        <authorList>
            <consortium name="EnsemblPlants"/>
        </authorList>
    </citation>
    <scope>IDENTIFICATION</scope>
    <source>
        <strain evidence="2">cv. Jemalong A17</strain>
    </source>
</reference>
<sequence>MHFVQVGINNHQYPLMDEAREEVLSEEQIDMIIANQLASIFSQCQSITKNSHIKVLSKTKNMLISSKTSGKIIQEKDMQLLTSFEVPFYSLNKELLNYKPRILKELCLSIRGSINHACELYVHA</sequence>
<dbReference type="HOGENOM" id="CLU_2007279_0_0_1"/>
<keyword evidence="3" id="KW-1185">Reference proteome</keyword>
<reference evidence="1 3" key="1">
    <citation type="journal article" date="2011" name="Nature">
        <title>The Medicago genome provides insight into the evolution of rhizobial symbioses.</title>
        <authorList>
            <person name="Young N.D."/>
            <person name="Debelle F."/>
            <person name="Oldroyd G.E."/>
            <person name="Geurts R."/>
            <person name="Cannon S.B."/>
            <person name="Udvardi M.K."/>
            <person name="Benedito V.A."/>
            <person name="Mayer K.F."/>
            <person name="Gouzy J."/>
            <person name="Schoof H."/>
            <person name="Van de Peer Y."/>
            <person name="Proost S."/>
            <person name="Cook D.R."/>
            <person name="Meyers B.C."/>
            <person name="Spannagl M."/>
            <person name="Cheung F."/>
            <person name="De Mita S."/>
            <person name="Krishnakumar V."/>
            <person name="Gundlach H."/>
            <person name="Zhou S."/>
            <person name="Mudge J."/>
            <person name="Bharti A.K."/>
            <person name="Murray J.D."/>
            <person name="Naoumkina M.A."/>
            <person name="Rosen B."/>
            <person name="Silverstein K.A."/>
            <person name="Tang H."/>
            <person name="Rombauts S."/>
            <person name="Zhao P.X."/>
            <person name="Zhou P."/>
            <person name="Barbe V."/>
            <person name="Bardou P."/>
            <person name="Bechner M."/>
            <person name="Bellec A."/>
            <person name="Berger A."/>
            <person name="Berges H."/>
            <person name="Bidwell S."/>
            <person name="Bisseling T."/>
            <person name="Choisne N."/>
            <person name="Couloux A."/>
            <person name="Denny R."/>
            <person name="Deshpande S."/>
            <person name="Dai X."/>
            <person name="Doyle J.J."/>
            <person name="Dudez A.M."/>
            <person name="Farmer A.D."/>
            <person name="Fouteau S."/>
            <person name="Franken C."/>
            <person name="Gibelin C."/>
            <person name="Gish J."/>
            <person name="Goldstein S."/>
            <person name="Gonzalez A.J."/>
            <person name="Green P.J."/>
            <person name="Hallab A."/>
            <person name="Hartog M."/>
            <person name="Hua A."/>
            <person name="Humphray S.J."/>
            <person name="Jeong D.H."/>
            <person name="Jing Y."/>
            <person name="Jocker A."/>
            <person name="Kenton S.M."/>
            <person name="Kim D.J."/>
            <person name="Klee K."/>
            <person name="Lai H."/>
            <person name="Lang C."/>
            <person name="Lin S."/>
            <person name="Macmil S.L."/>
            <person name="Magdelenat G."/>
            <person name="Matthews L."/>
            <person name="McCorrison J."/>
            <person name="Monaghan E.L."/>
            <person name="Mun J.H."/>
            <person name="Najar F.Z."/>
            <person name="Nicholson C."/>
            <person name="Noirot C."/>
            <person name="O'Bleness M."/>
            <person name="Paule C.R."/>
            <person name="Poulain J."/>
            <person name="Prion F."/>
            <person name="Qin B."/>
            <person name="Qu C."/>
            <person name="Retzel E.F."/>
            <person name="Riddle C."/>
            <person name="Sallet E."/>
            <person name="Samain S."/>
            <person name="Samson N."/>
            <person name="Sanders I."/>
            <person name="Saurat O."/>
            <person name="Scarpelli C."/>
            <person name="Schiex T."/>
            <person name="Segurens B."/>
            <person name="Severin A.J."/>
            <person name="Sherrier D.J."/>
            <person name="Shi R."/>
            <person name="Sims S."/>
            <person name="Singer S.R."/>
            <person name="Sinharoy S."/>
            <person name="Sterck L."/>
            <person name="Viollet A."/>
            <person name="Wang B.B."/>
            <person name="Wang K."/>
            <person name="Wang M."/>
            <person name="Wang X."/>
            <person name="Warfsmann J."/>
            <person name="Weissenbach J."/>
            <person name="White D.D."/>
            <person name="White J.D."/>
            <person name="Wiley G.B."/>
            <person name="Wincker P."/>
            <person name="Xing Y."/>
            <person name="Yang L."/>
            <person name="Yao Z."/>
            <person name="Ying F."/>
            <person name="Zhai J."/>
            <person name="Zhou L."/>
            <person name="Zuber A."/>
            <person name="Denarie J."/>
            <person name="Dixon R.A."/>
            <person name="May G.D."/>
            <person name="Schwartz D.C."/>
            <person name="Rogers J."/>
            <person name="Quetier F."/>
            <person name="Town C.D."/>
            <person name="Roe B.A."/>
        </authorList>
    </citation>
    <scope>NUCLEOTIDE SEQUENCE [LARGE SCALE GENOMIC DNA]</scope>
    <source>
        <strain evidence="1">A17</strain>
        <strain evidence="2 3">cv. Jemalong A17</strain>
    </source>
</reference>
<evidence type="ECO:0000313" key="1">
    <source>
        <dbReference type="EMBL" id="AES66690.2"/>
    </source>
</evidence>
<dbReference type="EMBL" id="CM001218">
    <property type="protein sequence ID" value="AES66690.2"/>
    <property type="molecule type" value="Genomic_DNA"/>
</dbReference>
<accession>A0A0C3V5Q0</accession>
<gene>
    <name evidence="1" type="ordered locus">MTR_2g077610</name>
</gene>
<dbReference type="PaxDb" id="3880-AES66690"/>
<dbReference type="AlphaFoldDB" id="G7IJH9"/>
<reference evidence="1 3" key="2">
    <citation type="journal article" date="2014" name="BMC Genomics">
        <title>An improved genome release (version Mt4.0) for the model legume Medicago truncatula.</title>
        <authorList>
            <person name="Tang H."/>
            <person name="Krishnakumar V."/>
            <person name="Bidwell S."/>
            <person name="Rosen B."/>
            <person name="Chan A."/>
            <person name="Zhou S."/>
            <person name="Gentzbittel L."/>
            <person name="Childs K.L."/>
            <person name="Yandell M."/>
            <person name="Gundlach H."/>
            <person name="Mayer K.F."/>
            <person name="Schwartz D.C."/>
            <person name="Town C.D."/>
        </authorList>
    </citation>
    <scope>GENOME REANNOTATION</scope>
    <source>
        <strain evidence="2 3">cv. Jemalong A17</strain>
    </source>
</reference>
<evidence type="ECO:0000313" key="3">
    <source>
        <dbReference type="Proteomes" id="UP000002051"/>
    </source>
</evidence>
<dbReference type="Proteomes" id="UP000002051">
    <property type="component" value="Chromosome 2"/>
</dbReference>